<reference evidence="1" key="2">
    <citation type="journal article" date="2015" name="Data Brief">
        <title>Shoot transcriptome of the giant reed, Arundo donax.</title>
        <authorList>
            <person name="Barrero R.A."/>
            <person name="Guerrero F.D."/>
            <person name="Moolhuijzen P."/>
            <person name="Goolsby J.A."/>
            <person name="Tidwell J."/>
            <person name="Bellgard S.E."/>
            <person name="Bellgard M.I."/>
        </authorList>
    </citation>
    <scope>NUCLEOTIDE SEQUENCE</scope>
    <source>
        <tissue evidence="1">Shoot tissue taken approximately 20 cm above the soil surface</tissue>
    </source>
</reference>
<dbReference type="EMBL" id="GBRH01223541">
    <property type="protein sequence ID" value="JAD74354.1"/>
    <property type="molecule type" value="Transcribed_RNA"/>
</dbReference>
<accession>A0A0A9CDF4</accession>
<sequence>MADMHITLQVSINVETSSSHTPVLSAWVALCSCIFRITELAWGLGLGRADGSGHFLYFSFIPCSRYCCNRNLQMVNW</sequence>
<dbReference type="AlphaFoldDB" id="A0A0A9CDF4"/>
<organism evidence="1">
    <name type="scientific">Arundo donax</name>
    <name type="common">Giant reed</name>
    <name type="synonym">Donax arundinaceus</name>
    <dbReference type="NCBI Taxonomy" id="35708"/>
    <lineage>
        <taxon>Eukaryota</taxon>
        <taxon>Viridiplantae</taxon>
        <taxon>Streptophyta</taxon>
        <taxon>Embryophyta</taxon>
        <taxon>Tracheophyta</taxon>
        <taxon>Spermatophyta</taxon>
        <taxon>Magnoliopsida</taxon>
        <taxon>Liliopsida</taxon>
        <taxon>Poales</taxon>
        <taxon>Poaceae</taxon>
        <taxon>PACMAD clade</taxon>
        <taxon>Arundinoideae</taxon>
        <taxon>Arundineae</taxon>
        <taxon>Arundo</taxon>
    </lineage>
</organism>
<name>A0A0A9CDF4_ARUDO</name>
<evidence type="ECO:0000313" key="1">
    <source>
        <dbReference type="EMBL" id="JAD74354.1"/>
    </source>
</evidence>
<proteinExistence type="predicted"/>
<protein>
    <submittedName>
        <fullName evidence="1">Uncharacterized protein</fullName>
    </submittedName>
</protein>
<reference evidence="1" key="1">
    <citation type="submission" date="2014-09" db="EMBL/GenBank/DDBJ databases">
        <authorList>
            <person name="Magalhaes I.L.F."/>
            <person name="Oliveira U."/>
            <person name="Santos F.R."/>
            <person name="Vidigal T.H.D.A."/>
            <person name="Brescovit A.D."/>
            <person name="Santos A.J."/>
        </authorList>
    </citation>
    <scope>NUCLEOTIDE SEQUENCE</scope>
    <source>
        <tissue evidence="1">Shoot tissue taken approximately 20 cm above the soil surface</tissue>
    </source>
</reference>